<dbReference type="SUPFAM" id="SSF50911">
    <property type="entry name" value="Mannose 6-phosphate receptor domain"/>
    <property type="match status" value="1"/>
</dbReference>
<evidence type="ECO:0000256" key="8">
    <source>
        <dbReference type="SAM" id="MobiDB-lite"/>
    </source>
</evidence>
<evidence type="ECO:0000256" key="7">
    <source>
        <dbReference type="ARBA" id="ARBA00023157"/>
    </source>
</evidence>
<dbReference type="GO" id="GO:0010008">
    <property type="term" value="C:endosome membrane"/>
    <property type="evidence" value="ECO:0007669"/>
    <property type="project" value="UniProtKB-SubCell"/>
</dbReference>
<protein>
    <submittedName>
        <fullName evidence="12">Mannose-6-phosphate receptor binding domain-containing protein</fullName>
    </submittedName>
</protein>
<keyword evidence="2" id="KW-0813">Transport</keyword>
<keyword evidence="4 10" id="KW-0732">Signal</keyword>
<gene>
    <name evidence="12" type="ORF">POJ06DRAFT_198936</name>
</gene>
<dbReference type="PANTHER" id="PTHR15071">
    <property type="entry name" value="MANNOSE-6-PHOSPHATE RECEPTOR FAMILY MEMBER"/>
    <property type="match status" value="1"/>
</dbReference>
<dbReference type="InterPro" id="IPR009011">
    <property type="entry name" value="Man6P_isomerase_rcpt-bd_dom_sf"/>
</dbReference>
<evidence type="ECO:0000259" key="11">
    <source>
        <dbReference type="PROSITE" id="PS51914"/>
    </source>
</evidence>
<accession>A0AAD7VQQ0</accession>
<name>A0AAD7VQQ0_9ASCO</name>
<dbReference type="PROSITE" id="PS51914">
    <property type="entry name" value="MRH"/>
    <property type="match status" value="1"/>
</dbReference>
<dbReference type="InterPro" id="IPR044865">
    <property type="entry name" value="MRH_dom"/>
</dbReference>
<evidence type="ECO:0000256" key="9">
    <source>
        <dbReference type="SAM" id="Phobius"/>
    </source>
</evidence>
<comment type="caution">
    <text evidence="12">The sequence shown here is derived from an EMBL/GenBank/DDBJ whole genome shotgun (WGS) entry which is preliminary data.</text>
</comment>
<sequence length="275" mass="29748">MLYALVILTTPTSAAGVAADLQVQKRATVPDKNKQQHSSDKNAETTTDDLQECTAIAPHTGNFFDLRGLTRVKDVDESDFHVRGHDYGHNFTMNICAPVLGAGGKFSGIADPRNVSAYYTSESGEQFSIGEASSHPIFRGRRLVLEYMGGSPCPSAPNLRKSSIITLACDRELLSHIALNFVGQVNECAYFFEARTPHACAKAGSKGGGADTLGPFGMFALIFTVMVMVYVLAVSRRRVPYLHAFINGGFGWARRLIGLRSDNGGLVEKGYSYNG</sequence>
<dbReference type="Proteomes" id="UP001217417">
    <property type="component" value="Unassembled WGS sequence"/>
</dbReference>
<keyword evidence="7" id="KW-1015">Disulfide bond</keyword>
<evidence type="ECO:0000256" key="3">
    <source>
        <dbReference type="ARBA" id="ARBA00022692"/>
    </source>
</evidence>
<organism evidence="12 13">
    <name type="scientific">Lipomyces tetrasporus</name>
    <dbReference type="NCBI Taxonomy" id="54092"/>
    <lineage>
        <taxon>Eukaryota</taxon>
        <taxon>Fungi</taxon>
        <taxon>Dikarya</taxon>
        <taxon>Ascomycota</taxon>
        <taxon>Saccharomycotina</taxon>
        <taxon>Lipomycetes</taxon>
        <taxon>Lipomycetales</taxon>
        <taxon>Lipomycetaceae</taxon>
        <taxon>Lipomyces</taxon>
    </lineage>
</organism>
<feature type="domain" description="MRH" evidence="11">
    <location>
        <begin position="51"/>
        <end position="202"/>
    </location>
</feature>
<proteinExistence type="predicted"/>
<keyword evidence="5 9" id="KW-1133">Transmembrane helix</keyword>
<dbReference type="GO" id="GO:0000139">
    <property type="term" value="C:Golgi membrane"/>
    <property type="evidence" value="ECO:0007669"/>
    <property type="project" value="UniProtKB-SubCell"/>
</dbReference>
<reference evidence="12" key="1">
    <citation type="submission" date="2023-03" db="EMBL/GenBank/DDBJ databases">
        <title>Near-Complete genome sequence of Lipomyces tetrasporous NRRL Y-64009, an oleaginous yeast capable of growing on lignocellulosic hydrolysates.</title>
        <authorList>
            <consortium name="Lawrence Berkeley National Laboratory"/>
            <person name="Jagtap S.S."/>
            <person name="Liu J.-J."/>
            <person name="Walukiewicz H.E."/>
            <person name="Pangilinan J."/>
            <person name="Lipzen A."/>
            <person name="Ahrendt S."/>
            <person name="Koriabine M."/>
            <person name="Cobaugh K."/>
            <person name="Salamov A."/>
            <person name="Yoshinaga Y."/>
            <person name="Ng V."/>
            <person name="Daum C."/>
            <person name="Grigoriev I.V."/>
            <person name="Slininger P.J."/>
            <person name="Dien B.S."/>
            <person name="Jin Y.-S."/>
            <person name="Rao C.V."/>
        </authorList>
    </citation>
    <scope>NUCLEOTIDE SEQUENCE</scope>
    <source>
        <strain evidence="12">NRRL Y-64009</strain>
    </source>
</reference>
<feature type="signal peptide" evidence="10">
    <location>
        <begin position="1"/>
        <end position="16"/>
    </location>
</feature>
<keyword evidence="6 9" id="KW-0472">Membrane</keyword>
<keyword evidence="3 9" id="KW-0812">Transmembrane</keyword>
<keyword evidence="13" id="KW-1185">Reference proteome</keyword>
<evidence type="ECO:0000313" key="12">
    <source>
        <dbReference type="EMBL" id="KAJ8099157.1"/>
    </source>
</evidence>
<evidence type="ECO:0000256" key="6">
    <source>
        <dbReference type="ARBA" id="ARBA00023136"/>
    </source>
</evidence>
<dbReference type="RefSeq" id="XP_056042607.1">
    <property type="nucleotide sequence ID" value="XM_056185133.1"/>
</dbReference>
<evidence type="ECO:0000256" key="10">
    <source>
        <dbReference type="SAM" id="SignalP"/>
    </source>
</evidence>
<dbReference type="EMBL" id="JARPMG010000007">
    <property type="protein sequence ID" value="KAJ8099157.1"/>
    <property type="molecule type" value="Genomic_DNA"/>
</dbReference>
<comment type="subcellular location">
    <subcellularLocation>
        <location evidence="1">Golgi apparatus membrane</location>
        <topology evidence="1">Single-pass type I membrane protein</topology>
    </subcellularLocation>
</comment>
<evidence type="ECO:0000256" key="1">
    <source>
        <dbReference type="ARBA" id="ARBA00004614"/>
    </source>
</evidence>
<dbReference type="GeneID" id="80880299"/>
<dbReference type="PANTHER" id="PTHR15071:SF0">
    <property type="entry name" value="MANNOSE 6-PHOSPHATE RECEPTOR-LIKE PROTEIN 1"/>
    <property type="match status" value="1"/>
</dbReference>
<dbReference type="GO" id="GO:0007034">
    <property type="term" value="P:vacuolar transport"/>
    <property type="evidence" value="ECO:0007669"/>
    <property type="project" value="TreeGrafter"/>
</dbReference>
<evidence type="ECO:0000256" key="4">
    <source>
        <dbReference type="ARBA" id="ARBA00022729"/>
    </source>
</evidence>
<dbReference type="GO" id="GO:0005770">
    <property type="term" value="C:late endosome"/>
    <property type="evidence" value="ECO:0007669"/>
    <property type="project" value="TreeGrafter"/>
</dbReference>
<feature type="compositionally biased region" description="Basic and acidic residues" evidence="8">
    <location>
        <begin position="28"/>
        <end position="43"/>
    </location>
</feature>
<feature type="chain" id="PRO_5042112283" evidence="10">
    <location>
        <begin position="17"/>
        <end position="275"/>
    </location>
</feature>
<dbReference type="AlphaFoldDB" id="A0AAD7VQQ0"/>
<dbReference type="Gene3D" id="2.70.130.10">
    <property type="entry name" value="Mannose-6-phosphate receptor binding domain"/>
    <property type="match status" value="1"/>
</dbReference>
<keyword evidence="12" id="KW-0675">Receptor</keyword>
<feature type="transmembrane region" description="Helical" evidence="9">
    <location>
        <begin position="213"/>
        <end position="233"/>
    </location>
</feature>
<evidence type="ECO:0000256" key="5">
    <source>
        <dbReference type="ARBA" id="ARBA00022989"/>
    </source>
</evidence>
<feature type="region of interest" description="Disordered" evidence="8">
    <location>
        <begin position="27"/>
        <end position="47"/>
    </location>
</feature>
<evidence type="ECO:0000256" key="2">
    <source>
        <dbReference type="ARBA" id="ARBA00022448"/>
    </source>
</evidence>
<evidence type="ECO:0000313" key="13">
    <source>
        <dbReference type="Proteomes" id="UP001217417"/>
    </source>
</evidence>